<gene>
    <name evidence="1" type="ORF">ISF26_10535</name>
</gene>
<evidence type="ECO:0000313" key="2">
    <source>
        <dbReference type="Proteomes" id="UP001054846"/>
    </source>
</evidence>
<sequence>MTSKADFSAGEWRLLRETPLSIGAAVMVADTASGFFGMLQEGVALAMGAIACAADFPDNNIIQGILSEEKQLDTKPRLDSTEARTQFKAETLDLCRQSVALLAEKASPQEAEEYCRWLAAIARKVAEAAKEGGFMGIGGKRVSEAEAAYLAEIDTALGVETQAG</sequence>
<dbReference type="EMBL" id="CP063845">
    <property type="protein sequence ID" value="UFP96611.1"/>
    <property type="molecule type" value="Genomic_DNA"/>
</dbReference>
<evidence type="ECO:0000313" key="1">
    <source>
        <dbReference type="EMBL" id="UFP96611.1"/>
    </source>
</evidence>
<reference evidence="1 2" key="1">
    <citation type="journal article" date="2021" name="Genome Biol. Evol.">
        <title>Complete Genome Sequencing of a Novel Gloeobacter Species from a Waterfall Cave in Mexico.</title>
        <authorList>
            <person name="Saw J.H."/>
            <person name="Cardona T."/>
            <person name="Montejano G."/>
        </authorList>
    </citation>
    <scope>NUCLEOTIDE SEQUENCE [LARGE SCALE GENOMIC DNA]</scope>
    <source>
        <strain evidence="1">MG652769</strain>
    </source>
</reference>
<protein>
    <submittedName>
        <fullName evidence="1">Uncharacterized protein</fullName>
    </submittedName>
</protein>
<dbReference type="Proteomes" id="UP001054846">
    <property type="component" value="Chromosome"/>
</dbReference>
<name>A0ABY3PS99_9CYAN</name>
<keyword evidence="2" id="KW-1185">Reference proteome</keyword>
<accession>A0ABY3PS99</accession>
<organism evidence="1 2">
    <name type="scientific">Gloeobacter morelensis MG652769</name>
    <dbReference type="NCBI Taxonomy" id="2781736"/>
    <lineage>
        <taxon>Bacteria</taxon>
        <taxon>Bacillati</taxon>
        <taxon>Cyanobacteriota</taxon>
        <taxon>Cyanophyceae</taxon>
        <taxon>Gloeobacterales</taxon>
        <taxon>Gloeobacteraceae</taxon>
        <taxon>Gloeobacter</taxon>
        <taxon>Gloeobacter morelensis</taxon>
    </lineage>
</organism>
<proteinExistence type="predicted"/>
<dbReference type="RefSeq" id="WP_230843849.1">
    <property type="nucleotide sequence ID" value="NZ_CP063845.1"/>
</dbReference>